<dbReference type="Pfam" id="PF04471">
    <property type="entry name" value="Mrr_cat"/>
    <property type="match status" value="1"/>
</dbReference>
<gene>
    <name evidence="2" type="ORF">SAMN02745118_02456</name>
</gene>
<evidence type="ECO:0000313" key="2">
    <source>
        <dbReference type="EMBL" id="SJZ99624.1"/>
    </source>
</evidence>
<dbReference type="Gene3D" id="3.40.1350.10">
    <property type="match status" value="1"/>
</dbReference>
<dbReference type="InterPro" id="IPR011335">
    <property type="entry name" value="Restrct_endonuc-II-like"/>
</dbReference>
<dbReference type="RefSeq" id="WP_078810885.1">
    <property type="nucleotide sequence ID" value="NZ_FUWM01000025.1"/>
</dbReference>
<dbReference type="EMBL" id="FUWM01000025">
    <property type="protein sequence ID" value="SJZ99624.1"/>
    <property type="molecule type" value="Genomic_DNA"/>
</dbReference>
<keyword evidence="3" id="KW-1185">Reference proteome</keyword>
<dbReference type="InterPro" id="IPR007560">
    <property type="entry name" value="Restrct_endonuc_IV_Mrr"/>
</dbReference>
<proteinExistence type="predicted"/>
<reference evidence="3" key="1">
    <citation type="submission" date="2017-02" db="EMBL/GenBank/DDBJ databases">
        <authorList>
            <person name="Varghese N."/>
            <person name="Submissions S."/>
        </authorList>
    </citation>
    <scope>NUCLEOTIDE SEQUENCE [LARGE SCALE GENOMIC DNA]</scope>
    <source>
        <strain evidence="3">ATCC BAA-73</strain>
    </source>
</reference>
<organism evidence="2 3">
    <name type="scientific">Selenihalanaerobacter shriftii</name>
    <dbReference type="NCBI Taxonomy" id="142842"/>
    <lineage>
        <taxon>Bacteria</taxon>
        <taxon>Bacillati</taxon>
        <taxon>Bacillota</taxon>
        <taxon>Clostridia</taxon>
        <taxon>Halanaerobiales</taxon>
        <taxon>Halobacteroidaceae</taxon>
        <taxon>Selenihalanaerobacter</taxon>
    </lineage>
</organism>
<dbReference type="Proteomes" id="UP000190625">
    <property type="component" value="Unassembled WGS sequence"/>
</dbReference>
<protein>
    <submittedName>
        <fullName evidence="2">Restriction endonuclease</fullName>
    </submittedName>
</protein>
<dbReference type="SUPFAM" id="SSF52980">
    <property type="entry name" value="Restriction endonuclease-like"/>
    <property type="match status" value="1"/>
</dbReference>
<dbReference type="AlphaFoldDB" id="A0A1T4Q7F9"/>
<evidence type="ECO:0000313" key="3">
    <source>
        <dbReference type="Proteomes" id="UP000190625"/>
    </source>
</evidence>
<name>A0A1T4Q7F9_9FIRM</name>
<keyword evidence="2" id="KW-0378">Hydrolase</keyword>
<dbReference type="GO" id="GO:0003677">
    <property type="term" value="F:DNA binding"/>
    <property type="evidence" value="ECO:0007669"/>
    <property type="project" value="InterPro"/>
</dbReference>
<dbReference type="GO" id="GO:0004519">
    <property type="term" value="F:endonuclease activity"/>
    <property type="evidence" value="ECO:0007669"/>
    <property type="project" value="UniProtKB-KW"/>
</dbReference>
<keyword evidence="2" id="KW-0540">Nuclease</keyword>
<keyword evidence="2" id="KW-0255">Endonuclease</keyword>
<accession>A0A1T4Q7F9</accession>
<dbReference type="InterPro" id="IPR011856">
    <property type="entry name" value="tRNA_endonuc-like_dom_sf"/>
</dbReference>
<sequence length="331" mass="39323">MHFKEEDIDFSNLSSDKFEELCYDLLIKYGFHSLRWKKGGSDNGRDIECYYTVTNPLLGSYNEKWFIECKNHKKAVNVSNIDSKFAWADAENIDNLLIIASPYLSKSTHEWIEKRNTNYNVHIIEAKKLKLLLLSHEDLVIKYFMDKGMRYLYHLKQKWIHERILPSANDLDIIYNNALVNNSKLSLEEAGFIWNSYIYTDSDIELYCDRHNRIISFEKLNKKLSSNTNVKFVFKKEKFLEIKQMGWQIIPNYNMYKSGFYGEVVVKRSSKKVDGIYSCSIDKKNKKGLEVLVLRENKIIVEVAFWKNKVKKKYDKLYEHFTDIYLQREAN</sequence>
<dbReference type="OrthoDB" id="2889361at2"/>
<feature type="domain" description="Restriction endonuclease type IV Mrr" evidence="1">
    <location>
        <begin position="12"/>
        <end position="130"/>
    </location>
</feature>
<evidence type="ECO:0000259" key="1">
    <source>
        <dbReference type="Pfam" id="PF04471"/>
    </source>
</evidence>
<dbReference type="GO" id="GO:0009307">
    <property type="term" value="P:DNA restriction-modification system"/>
    <property type="evidence" value="ECO:0007669"/>
    <property type="project" value="InterPro"/>
</dbReference>